<dbReference type="InterPro" id="IPR019734">
    <property type="entry name" value="TPR_rpt"/>
</dbReference>
<dbReference type="AlphaFoldDB" id="A0A2G3DUQ5"/>
<dbReference type="RefSeq" id="WP_099392082.1">
    <property type="nucleotide sequence ID" value="NZ_PDYF01000013.1"/>
</dbReference>
<dbReference type="InterPro" id="IPR011990">
    <property type="entry name" value="TPR-like_helical_dom_sf"/>
</dbReference>
<evidence type="ECO:0000313" key="2">
    <source>
        <dbReference type="Proteomes" id="UP000225889"/>
    </source>
</evidence>
<proteinExistence type="predicted"/>
<reference evidence="1 2" key="2">
    <citation type="submission" date="2017-10" db="EMBL/GenBank/DDBJ databases">
        <authorList>
            <person name="Banno H."/>
            <person name="Chua N.-H."/>
        </authorList>
    </citation>
    <scope>NUCLEOTIDE SEQUENCE [LARGE SCALE GENOMIC DNA]</scope>
    <source>
        <strain evidence="1 2">JK626</strain>
    </source>
</reference>
<reference evidence="1 2" key="1">
    <citation type="submission" date="2017-10" db="EMBL/GenBank/DDBJ databases">
        <title>Resolving the taxonomy of Roseburia spp., Eubacterium rectale and Agathobacter spp. through phylogenomic analysis.</title>
        <authorList>
            <person name="Sheridan P.O."/>
            <person name="Walker A.W."/>
            <person name="Duncan S.H."/>
            <person name="Scott K.P."/>
            <person name="Toole P.W.O."/>
            <person name="Luis P."/>
            <person name="Flint H.J."/>
        </authorList>
    </citation>
    <scope>NUCLEOTIDE SEQUENCE [LARGE SCALE GENOMIC DNA]</scope>
    <source>
        <strain evidence="1 2">JK626</strain>
    </source>
</reference>
<dbReference type="EMBL" id="PDYF01000013">
    <property type="protein sequence ID" value="PHU34732.1"/>
    <property type="molecule type" value="Genomic_DNA"/>
</dbReference>
<dbReference type="SUPFAM" id="SSF48452">
    <property type="entry name" value="TPR-like"/>
    <property type="match status" value="1"/>
</dbReference>
<accession>A0A2G3DUQ5</accession>
<evidence type="ECO:0008006" key="3">
    <source>
        <dbReference type="Google" id="ProtNLM"/>
    </source>
</evidence>
<dbReference type="SMART" id="SM00028">
    <property type="entry name" value="TPR"/>
    <property type="match status" value="2"/>
</dbReference>
<dbReference type="Proteomes" id="UP000225889">
    <property type="component" value="Unassembled WGS sequence"/>
</dbReference>
<name>A0A2G3DUQ5_9FIRM</name>
<organism evidence="1 2">
    <name type="scientific">Pseudobutyrivibrio ruminis</name>
    <dbReference type="NCBI Taxonomy" id="46206"/>
    <lineage>
        <taxon>Bacteria</taxon>
        <taxon>Bacillati</taxon>
        <taxon>Bacillota</taxon>
        <taxon>Clostridia</taxon>
        <taxon>Lachnospirales</taxon>
        <taxon>Lachnospiraceae</taxon>
        <taxon>Pseudobutyrivibrio</taxon>
    </lineage>
</organism>
<protein>
    <recommendedName>
        <fullName evidence="3">Tetratricopeptide repeat-containing protein</fullName>
    </recommendedName>
</protein>
<sequence length="315" mass="35773">MASTQQIAKEYYDKGMSLVRSNNIEMGINNLNMAKSIYEELGDTVQYILALRGLAVAYGIMGYDTKMLYKCLDAFALLDKNGIKGAKHLFYTTICNRYMILEDYDSAINYGRMALQDLEDHGEEFDNSPSNYLTACLNLAYSYLHMNRFNDAETYIKRASEIAKKNDLHSHDLSLTVLNASYHHKIGDDKYVYDHIEELVSSIKGANITINDYLEDIKLIIETFCSMKEYDKAEAVAQSLESYGTLASDFYLKLQATRFYMLIYKDSGENEKYHQACVQYAENSIALSSKEAATHLQEMDTAIALSIADTPIELL</sequence>
<gene>
    <name evidence="1" type="ORF">CSX01_08535</name>
</gene>
<evidence type="ECO:0000313" key="1">
    <source>
        <dbReference type="EMBL" id="PHU34732.1"/>
    </source>
</evidence>
<comment type="caution">
    <text evidence="1">The sequence shown here is derived from an EMBL/GenBank/DDBJ whole genome shotgun (WGS) entry which is preliminary data.</text>
</comment>
<dbReference type="Gene3D" id="1.25.40.10">
    <property type="entry name" value="Tetratricopeptide repeat domain"/>
    <property type="match status" value="1"/>
</dbReference>